<dbReference type="CDD" id="cd00090">
    <property type="entry name" value="HTH_ARSR"/>
    <property type="match status" value="1"/>
</dbReference>
<evidence type="ECO:0000256" key="3">
    <source>
        <dbReference type="ARBA" id="ARBA00023163"/>
    </source>
</evidence>
<proteinExistence type="predicted"/>
<gene>
    <name evidence="5" type="ORF">GCM10008090_06500</name>
</gene>
<dbReference type="Pfam" id="PF01022">
    <property type="entry name" value="HTH_5"/>
    <property type="match status" value="1"/>
</dbReference>
<protein>
    <recommendedName>
        <fullName evidence="4">HTH arsR-type domain-containing protein</fullName>
    </recommendedName>
</protein>
<dbReference type="SMART" id="SM00418">
    <property type="entry name" value="HTH_ARSR"/>
    <property type="match status" value="1"/>
</dbReference>
<keyword evidence="2" id="KW-0238">DNA-binding</keyword>
<reference evidence="5" key="2">
    <citation type="submission" date="2020-09" db="EMBL/GenBank/DDBJ databases">
        <authorList>
            <person name="Sun Q."/>
            <person name="Kim S."/>
        </authorList>
    </citation>
    <scope>NUCLEOTIDE SEQUENCE</scope>
    <source>
        <strain evidence="5">KCTC 12711</strain>
    </source>
</reference>
<dbReference type="InterPro" id="IPR036388">
    <property type="entry name" value="WH-like_DNA-bd_sf"/>
</dbReference>
<dbReference type="InterPro" id="IPR011991">
    <property type="entry name" value="ArsR-like_HTH"/>
</dbReference>
<dbReference type="GO" id="GO:0003700">
    <property type="term" value="F:DNA-binding transcription factor activity"/>
    <property type="evidence" value="ECO:0007669"/>
    <property type="project" value="InterPro"/>
</dbReference>
<dbReference type="InterPro" id="IPR036390">
    <property type="entry name" value="WH_DNA-bd_sf"/>
</dbReference>
<sequence length="114" mass="12681">MSTANVDQALLKQLQALSNANRLQIMAWILQPREHFEAQIDGDLVDDGVCVGRIVDKIGLSQPTVTAHMKVLADAGLVTSKKIKNWVFYKPVRAELQRFRALINTLPIDQADAN</sequence>
<keyword evidence="3" id="KW-0804">Transcription</keyword>
<dbReference type="PANTHER" id="PTHR33154:SF32">
    <property type="entry name" value="TRANSCRIPTIONAL REGULATORY PROTEIN"/>
    <property type="match status" value="1"/>
</dbReference>
<reference evidence="5" key="1">
    <citation type="journal article" date="2014" name="Int. J. Syst. Evol. Microbiol.">
        <title>Complete genome sequence of Corynebacterium casei LMG S-19264T (=DSM 44701T), isolated from a smear-ripened cheese.</title>
        <authorList>
            <consortium name="US DOE Joint Genome Institute (JGI-PGF)"/>
            <person name="Walter F."/>
            <person name="Albersmeier A."/>
            <person name="Kalinowski J."/>
            <person name="Ruckert C."/>
        </authorList>
    </citation>
    <scope>NUCLEOTIDE SEQUENCE</scope>
    <source>
        <strain evidence="5">KCTC 12711</strain>
    </source>
</reference>
<keyword evidence="1" id="KW-0805">Transcription regulation</keyword>
<feature type="domain" description="HTH arsR-type" evidence="4">
    <location>
        <begin position="2"/>
        <end position="114"/>
    </location>
</feature>
<dbReference type="Gene3D" id="1.10.10.10">
    <property type="entry name" value="Winged helix-like DNA-binding domain superfamily/Winged helix DNA-binding domain"/>
    <property type="match status" value="1"/>
</dbReference>
<evidence type="ECO:0000313" key="6">
    <source>
        <dbReference type="Proteomes" id="UP000614811"/>
    </source>
</evidence>
<dbReference type="SUPFAM" id="SSF46785">
    <property type="entry name" value="Winged helix' DNA-binding domain"/>
    <property type="match status" value="1"/>
</dbReference>
<dbReference type="PROSITE" id="PS50987">
    <property type="entry name" value="HTH_ARSR_2"/>
    <property type="match status" value="1"/>
</dbReference>
<dbReference type="InterPro" id="IPR001845">
    <property type="entry name" value="HTH_ArsR_DNA-bd_dom"/>
</dbReference>
<dbReference type="InterPro" id="IPR051081">
    <property type="entry name" value="HTH_MetalResp_TranReg"/>
</dbReference>
<comment type="caution">
    <text evidence="5">The sequence shown here is derived from an EMBL/GenBank/DDBJ whole genome shotgun (WGS) entry which is preliminary data.</text>
</comment>
<name>A0A918RKW4_9GAMM</name>
<evidence type="ECO:0000259" key="4">
    <source>
        <dbReference type="PROSITE" id="PS50987"/>
    </source>
</evidence>
<organism evidence="5 6">
    <name type="scientific">Arenicella chitinivorans</name>
    <dbReference type="NCBI Taxonomy" id="1329800"/>
    <lineage>
        <taxon>Bacteria</taxon>
        <taxon>Pseudomonadati</taxon>
        <taxon>Pseudomonadota</taxon>
        <taxon>Gammaproteobacteria</taxon>
        <taxon>Arenicellales</taxon>
        <taxon>Arenicellaceae</taxon>
        <taxon>Arenicella</taxon>
    </lineage>
</organism>
<dbReference type="GO" id="GO:0003677">
    <property type="term" value="F:DNA binding"/>
    <property type="evidence" value="ECO:0007669"/>
    <property type="project" value="UniProtKB-KW"/>
</dbReference>
<dbReference type="Proteomes" id="UP000614811">
    <property type="component" value="Unassembled WGS sequence"/>
</dbReference>
<keyword evidence="6" id="KW-1185">Reference proteome</keyword>
<dbReference type="EMBL" id="BMXA01000001">
    <property type="protein sequence ID" value="GHA00432.1"/>
    <property type="molecule type" value="Genomic_DNA"/>
</dbReference>
<evidence type="ECO:0000256" key="2">
    <source>
        <dbReference type="ARBA" id="ARBA00023125"/>
    </source>
</evidence>
<accession>A0A918RKW4</accession>
<dbReference type="PANTHER" id="PTHR33154">
    <property type="entry name" value="TRANSCRIPTIONAL REGULATOR, ARSR FAMILY"/>
    <property type="match status" value="1"/>
</dbReference>
<evidence type="ECO:0000313" key="5">
    <source>
        <dbReference type="EMBL" id="GHA00432.1"/>
    </source>
</evidence>
<dbReference type="AlphaFoldDB" id="A0A918RKW4"/>
<evidence type="ECO:0000256" key="1">
    <source>
        <dbReference type="ARBA" id="ARBA00023015"/>
    </source>
</evidence>